<reference evidence="2" key="1">
    <citation type="journal article" date="2013" name="Nature">
        <title>Draft genome of the wheat A-genome progenitor Triticum urartu.</title>
        <authorList>
            <person name="Ling H.Q."/>
            <person name="Zhao S."/>
            <person name="Liu D."/>
            <person name="Wang J."/>
            <person name="Sun H."/>
            <person name="Zhang C."/>
            <person name="Fan H."/>
            <person name="Li D."/>
            <person name="Dong L."/>
            <person name="Tao Y."/>
            <person name="Gao C."/>
            <person name="Wu H."/>
            <person name="Li Y."/>
            <person name="Cui Y."/>
            <person name="Guo X."/>
            <person name="Zheng S."/>
            <person name="Wang B."/>
            <person name="Yu K."/>
            <person name="Liang Q."/>
            <person name="Yang W."/>
            <person name="Lou X."/>
            <person name="Chen J."/>
            <person name="Feng M."/>
            <person name="Jian J."/>
            <person name="Zhang X."/>
            <person name="Luo G."/>
            <person name="Jiang Y."/>
            <person name="Liu J."/>
            <person name="Wang Z."/>
            <person name="Sha Y."/>
            <person name="Zhang B."/>
            <person name="Wu H."/>
            <person name="Tang D."/>
            <person name="Shen Q."/>
            <person name="Xue P."/>
            <person name="Zou S."/>
            <person name="Wang X."/>
            <person name="Liu X."/>
            <person name="Wang F."/>
            <person name="Yang Y."/>
            <person name="An X."/>
            <person name="Dong Z."/>
            <person name="Zhang K."/>
            <person name="Zhang X."/>
            <person name="Luo M.C."/>
            <person name="Dvorak J."/>
            <person name="Tong Y."/>
            <person name="Wang J."/>
            <person name="Yang H."/>
            <person name="Li Z."/>
            <person name="Wang D."/>
            <person name="Zhang A."/>
            <person name="Wang J."/>
        </authorList>
    </citation>
    <scope>NUCLEOTIDE SEQUENCE</scope>
    <source>
        <strain evidence="2">cv. G1812</strain>
    </source>
</reference>
<dbReference type="EnsemblPlants" id="TuG1812G0200003853.01.T01">
    <property type="protein sequence ID" value="TuG1812G0200003853.01.T01.cds306912"/>
    <property type="gene ID" value="TuG1812G0200003853.01"/>
</dbReference>
<name>A0A8R7TJP5_TRIUA</name>
<dbReference type="Gramene" id="TuG1812G0200003853.01.T01">
    <property type="protein sequence ID" value="TuG1812G0200003853.01.T01.cds306912"/>
    <property type="gene ID" value="TuG1812G0200003853.01"/>
</dbReference>
<organism evidence="1 2">
    <name type="scientific">Triticum urartu</name>
    <name type="common">Red wild einkorn</name>
    <name type="synonym">Crithodium urartu</name>
    <dbReference type="NCBI Taxonomy" id="4572"/>
    <lineage>
        <taxon>Eukaryota</taxon>
        <taxon>Viridiplantae</taxon>
        <taxon>Streptophyta</taxon>
        <taxon>Embryophyta</taxon>
        <taxon>Tracheophyta</taxon>
        <taxon>Spermatophyta</taxon>
        <taxon>Magnoliopsida</taxon>
        <taxon>Liliopsida</taxon>
        <taxon>Poales</taxon>
        <taxon>Poaceae</taxon>
        <taxon>BOP clade</taxon>
        <taxon>Pooideae</taxon>
        <taxon>Triticodae</taxon>
        <taxon>Triticeae</taxon>
        <taxon>Triticinae</taxon>
        <taxon>Triticum</taxon>
    </lineage>
</organism>
<sequence length="272" mass="29964">MHPLARLKCTQDSTGREHTDHGYIIRVHLGSLHLIKNSKCLSTSVGLSVARDHRAPSNHIPGVHPVKQSPRLIKFSTLGIHVNQRSCQVSVPHHPLLLCINSNPLAELRITYFSACCGNTHQCDLIKRCLNLKHTLKHVHYLLPVSILEVARYHRIPCNDTLFLDCVEQYLCRHDIPTARIHMYQAVQHKLIGHEPKLDSVRLNAAPCSQGIYPGAGLYGVGNGVLVGADVGSNGSIEHFDEQVEGILRVARAEEGTDKDVVGPRGEGRVGA</sequence>
<evidence type="ECO:0000313" key="1">
    <source>
        <dbReference type="EnsemblPlants" id="TuG1812G0200003853.01.T01.cds306912"/>
    </source>
</evidence>
<reference evidence="1" key="2">
    <citation type="submission" date="2018-03" db="EMBL/GenBank/DDBJ databases">
        <title>The Triticum urartu genome reveals the dynamic nature of wheat genome evolution.</title>
        <authorList>
            <person name="Ling H."/>
            <person name="Ma B."/>
            <person name="Shi X."/>
            <person name="Liu H."/>
            <person name="Dong L."/>
            <person name="Sun H."/>
            <person name="Cao Y."/>
            <person name="Gao Q."/>
            <person name="Zheng S."/>
            <person name="Li Y."/>
            <person name="Yu Y."/>
            <person name="Du H."/>
            <person name="Qi M."/>
            <person name="Li Y."/>
            <person name="Yu H."/>
            <person name="Cui Y."/>
            <person name="Wang N."/>
            <person name="Chen C."/>
            <person name="Wu H."/>
            <person name="Zhao Y."/>
            <person name="Zhang J."/>
            <person name="Li Y."/>
            <person name="Zhou W."/>
            <person name="Zhang B."/>
            <person name="Hu W."/>
            <person name="Eijk M."/>
            <person name="Tang J."/>
            <person name="Witsenboer H."/>
            <person name="Zhao S."/>
            <person name="Li Z."/>
            <person name="Zhang A."/>
            <person name="Wang D."/>
            <person name="Liang C."/>
        </authorList>
    </citation>
    <scope>NUCLEOTIDE SEQUENCE [LARGE SCALE GENOMIC DNA]</scope>
    <source>
        <strain evidence="1">cv. G1812</strain>
    </source>
</reference>
<evidence type="ECO:0000313" key="2">
    <source>
        <dbReference type="Proteomes" id="UP000015106"/>
    </source>
</evidence>
<proteinExistence type="predicted"/>
<accession>A0A8R7TJP5</accession>
<protein>
    <submittedName>
        <fullName evidence="1">Uncharacterized protein</fullName>
    </submittedName>
</protein>
<dbReference type="AlphaFoldDB" id="A0A8R7TJP5"/>
<keyword evidence="2" id="KW-1185">Reference proteome</keyword>
<reference evidence="1" key="3">
    <citation type="submission" date="2022-06" db="UniProtKB">
        <authorList>
            <consortium name="EnsemblPlants"/>
        </authorList>
    </citation>
    <scope>IDENTIFICATION</scope>
</reference>
<dbReference type="Proteomes" id="UP000015106">
    <property type="component" value="Chromosome 2"/>
</dbReference>